<feature type="signal peptide" evidence="3">
    <location>
        <begin position="1"/>
        <end position="17"/>
    </location>
</feature>
<reference evidence="4" key="2">
    <citation type="submission" date="2018-03" db="EMBL/GenBank/DDBJ databases">
        <title>The Triticum urartu genome reveals the dynamic nature of wheat genome evolution.</title>
        <authorList>
            <person name="Ling H."/>
            <person name="Ma B."/>
            <person name="Shi X."/>
            <person name="Liu H."/>
            <person name="Dong L."/>
            <person name="Sun H."/>
            <person name="Cao Y."/>
            <person name="Gao Q."/>
            <person name="Zheng S."/>
            <person name="Li Y."/>
            <person name="Yu Y."/>
            <person name="Du H."/>
            <person name="Qi M."/>
            <person name="Li Y."/>
            <person name="Yu H."/>
            <person name="Cui Y."/>
            <person name="Wang N."/>
            <person name="Chen C."/>
            <person name="Wu H."/>
            <person name="Zhao Y."/>
            <person name="Zhang J."/>
            <person name="Li Y."/>
            <person name="Zhou W."/>
            <person name="Zhang B."/>
            <person name="Hu W."/>
            <person name="Eijk M."/>
            <person name="Tang J."/>
            <person name="Witsenboer H."/>
            <person name="Zhao S."/>
            <person name="Li Z."/>
            <person name="Zhang A."/>
            <person name="Wang D."/>
            <person name="Liang C."/>
        </authorList>
    </citation>
    <scope>NUCLEOTIDE SEQUENCE [LARGE SCALE GENOMIC DNA]</scope>
    <source>
        <strain evidence="4">cv. G1812</strain>
    </source>
</reference>
<evidence type="ECO:0000256" key="1">
    <source>
        <dbReference type="ARBA" id="ARBA00010838"/>
    </source>
</evidence>
<evidence type="ECO:0000256" key="3">
    <source>
        <dbReference type="SAM" id="SignalP"/>
    </source>
</evidence>
<dbReference type="PROSITE" id="PS00653">
    <property type="entry name" value="GLYCOSYL_HYDROL_F1_2"/>
    <property type="match status" value="1"/>
</dbReference>
<reference evidence="4" key="3">
    <citation type="submission" date="2022-06" db="UniProtKB">
        <authorList>
            <consortium name="EnsemblPlants"/>
        </authorList>
    </citation>
    <scope>IDENTIFICATION</scope>
</reference>
<protein>
    <recommendedName>
        <fullName evidence="6">4-hydroxy-7-methoxy-3-oxo-3,4-dihydro-2H-1,4-benzoxazin-2-yl glucosidebeta-D-glucosidase</fullName>
    </recommendedName>
</protein>
<reference evidence="5" key="1">
    <citation type="journal article" date="2013" name="Nature">
        <title>Draft genome of the wheat A-genome progenitor Triticum urartu.</title>
        <authorList>
            <person name="Ling H.Q."/>
            <person name="Zhao S."/>
            <person name="Liu D."/>
            <person name="Wang J."/>
            <person name="Sun H."/>
            <person name="Zhang C."/>
            <person name="Fan H."/>
            <person name="Li D."/>
            <person name="Dong L."/>
            <person name="Tao Y."/>
            <person name="Gao C."/>
            <person name="Wu H."/>
            <person name="Li Y."/>
            <person name="Cui Y."/>
            <person name="Guo X."/>
            <person name="Zheng S."/>
            <person name="Wang B."/>
            <person name="Yu K."/>
            <person name="Liang Q."/>
            <person name="Yang W."/>
            <person name="Lou X."/>
            <person name="Chen J."/>
            <person name="Feng M."/>
            <person name="Jian J."/>
            <person name="Zhang X."/>
            <person name="Luo G."/>
            <person name="Jiang Y."/>
            <person name="Liu J."/>
            <person name="Wang Z."/>
            <person name="Sha Y."/>
            <person name="Zhang B."/>
            <person name="Wu H."/>
            <person name="Tang D."/>
            <person name="Shen Q."/>
            <person name="Xue P."/>
            <person name="Zou S."/>
            <person name="Wang X."/>
            <person name="Liu X."/>
            <person name="Wang F."/>
            <person name="Yang Y."/>
            <person name="An X."/>
            <person name="Dong Z."/>
            <person name="Zhang K."/>
            <person name="Zhang X."/>
            <person name="Luo M.C."/>
            <person name="Dvorak J."/>
            <person name="Tong Y."/>
            <person name="Wang J."/>
            <person name="Yang H."/>
            <person name="Li Z."/>
            <person name="Wang D."/>
            <person name="Zhang A."/>
            <person name="Wang J."/>
        </authorList>
    </citation>
    <scope>NUCLEOTIDE SEQUENCE</scope>
    <source>
        <strain evidence="5">cv. G1812</strain>
    </source>
</reference>
<name>A0A8R7TJH1_TRIUA</name>
<dbReference type="Proteomes" id="UP000015106">
    <property type="component" value="Chromosome 2"/>
</dbReference>
<evidence type="ECO:0000313" key="4">
    <source>
        <dbReference type="EnsemblPlants" id="TuG1812G0200003812.01.T01"/>
    </source>
</evidence>
<dbReference type="Gene3D" id="3.20.20.80">
    <property type="entry name" value="Glycosidases"/>
    <property type="match status" value="1"/>
</dbReference>
<dbReference type="GO" id="GO:0008422">
    <property type="term" value="F:beta-glucosidase activity"/>
    <property type="evidence" value="ECO:0007669"/>
    <property type="project" value="UniProtKB-ARBA"/>
</dbReference>
<comment type="similarity">
    <text evidence="1">Belongs to the glycosyl hydrolase 1 family.</text>
</comment>
<dbReference type="GO" id="GO:0005975">
    <property type="term" value="P:carbohydrate metabolic process"/>
    <property type="evidence" value="ECO:0007669"/>
    <property type="project" value="InterPro"/>
</dbReference>
<keyword evidence="5" id="KW-1185">Reference proteome</keyword>
<dbReference type="EnsemblPlants" id="TuG1812G0200003812.01.T01">
    <property type="protein sequence ID" value="TuG1812G0200003812.01.T01"/>
    <property type="gene ID" value="TuG1812G0200003812.01"/>
</dbReference>
<organism evidence="4 5">
    <name type="scientific">Triticum urartu</name>
    <name type="common">Red wild einkorn</name>
    <name type="synonym">Crithodium urartu</name>
    <dbReference type="NCBI Taxonomy" id="4572"/>
    <lineage>
        <taxon>Eukaryota</taxon>
        <taxon>Viridiplantae</taxon>
        <taxon>Streptophyta</taxon>
        <taxon>Embryophyta</taxon>
        <taxon>Tracheophyta</taxon>
        <taxon>Spermatophyta</taxon>
        <taxon>Magnoliopsida</taxon>
        <taxon>Liliopsida</taxon>
        <taxon>Poales</taxon>
        <taxon>Poaceae</taxon>
        <taxon>BOP clade</taxon>
        <taxon>Pooideae</taxon>
        <taxon>Triticodae</taxon>
        <taxon>Triticeae</taxon>
        <taxon>Triticinae</taxon>
        <taxon>Triticum</taxon>
    </lineage>
</organism>
<dbReference type="InterPro" id="IPR017853">
    <property type="entry name" value="GH"/>
</dbReference>
<keyword evidence="3" id="KW-0732">Signal</keyword>
<dbReference type="Gramene" id="TuG1812G0200003812.01.T01">
    <property type="protein sequence ID" value="TuG1812G0200003812.01.T01"/>
    <property type="gene ID" value="TuG1812G0200003812.01"/>
</dbReference>
<dbReference type="InterPro" id="IPR001360">
    <property type="entry name" value="Glyco_hydro_1"/>
</dbReference>
<evidence type="ECO:0008006" key="6">
    <source>
        <dbReference type="Google" id="ProtNLM"/>
    </source>
</evidence>
<evidence type="ECO:0000256" key="2">
    <source>
        <dbReference type="ARBA" id="ARBA00022801"/>
    </source>
</evidence>
<accession>A0A8R7TJH1</accession>
<evidence type="ECO:0000313" key="5">
    <source>
        <dbReference type="Proteomes" id="UP000015106"/>
    </source>
</evidence>
<dbReference type="AlphaFoldDB" id="A0A8R7TJH1"/>
<proteinExistence type="inferred from homology"/>
<dbReference type="SUPFAM" id="SSF51445">
    <property type="entry name" value="(Trans)glycosidases"/>
    <property type="match status" value="1"/>
</dbReference>
<sequence length="69" mass="7292">MPGRLLLSFVLLAVASGAYDGAGRQLISRGSFPKGFVFGTASSSYQYEGGAMEGGRGPSIWDNFTHLHP</sequence>
<keyword evidence="2" id="KW-0378">Hydrolase</keyword>
<feature type="chain" id="PRO_5035717105" description="4-hydroxy-7-methoxy-3-oxo-3,4-dihydro-2H-1,4-benzoxazin-2-yl glucosidebeta-D-glucosidase" evidence="3">
    <location>
        <begin position="18"/>
        <end position="69"/>
    </location>
</feature>
<dbReference type="Pfam" id="PF00232">
    <property type="entry name" value="Glyco_hydro_1"/>
    <property type="match status" value="1"/>
</dbReference>
<dbReference type="InterPro" id="IPR033132">
    <property type="entry name" value="GH_1_N_CS"/>
</dbReference>